<feature type="domain" description="Rho-GAP" evidence="3">
    <location>
        <begin position="497"/>
        <end position="698"/>
    </location>
</feature>
<evidence type="ECO:0000259" key="3">
    <source>
        <dbReference type="PROSITE" id="PS50238"/>
    </source>
</evidence>
<dbReference type="SMART" id="SM00324">
    <property type="entry name" value="RhoGAP"/>
    <property type="match status" value="1"/>
</dbReference>
<dbReference type="GO" id="GO:0005856">
    <property type="term" value="C:cytoskeleton"/>
    <property type="evidence" value="ECO:0007669"/>
    <property type="project" value="UniProtKB-ARBA"/>
</dbReference>
<dbReference type="EMBL" id="CM015734">
    <property type="protein sequence ID" value="KAF3706287.1"/>
    <property type="molecule type" value="Genomic_DNA"/>
</dbReference>
<feature type="region of interest" description="Disordered" evidence="2">
    <location>
        <begin position="837"/>
        <end position="885"/>
    </location>
</feature>
<feature type="compositionally biased region" description="Basic and acidic residues" evidence="2">
    <location>
        <begin position="202"/>
        <end position="223"/>
    </location>
</feature>
<dbReference type="GO" id="GO:1902533">
    <property type="term" value="P:positive regulation of intracellular signal transduction"/>
    <property type="evidence" value="ECO:0007669"/>
    <property type="project" value="UniProtKB-ARBA"/>
</dbReference>
<evidence type="ECO:0000313" key="5">
    <source>
        <dbReference type="Proteomes" id="UP000503349"/>
    </source>
</evidence>
<reference evidence="4 5" key="1">
    <citation type="submission" date="2019-02" db="EMBL/GenBank/DDBJ databases">
        <title>Opniocepnalus argus genome.</title>
        <authorList>
            <person name="Zhou C."/>
            <person name="Xiao S."/>
        </authorList>
    </citation>
    <scope>NUCLEOTIDE SEQUENCE [LARGE SCALE GENOMIC DNA]</scope>
    <source>
        <strain evidence="4">OARG1902GOOAL</strain>
        <tissue evidence="4">Muscle</tissue>
    </source>
</reference>
<accession>A0A6G1QUW9</accession>
<dbReference type="InterPro" id="IPR000198">
    <property type="entry name" value="RhoGAP_dom"/>
</dbReference>
<protein>
    <submittedName>
        <fullName evidence="4">Rho GTPase-activating protein 6</fullName>
    </submittedName>
</protein>
<feature type="region of interest" description="Disordered" evidence="2">
    <location>
        <begin position="478"/>
        <end position="498"/>
    </location>
</feature>
<feature type="compositionally biased region" description="Basic and acidic residues" evidence="2">
    <location>
        <begin position="486"/>
        <end position="497"/>
    </location>
</feature>
<feature type="region of interest" description="Disordered" evidence="2">
    <location>
        <begin position="914"/>
        <end position="1004"/>
    </location>
</feature>
<dbReference type="Gene3D" id="1.10.555.10">
    <property type="entry name" value="Rho GTPase activation protein"/>
    <property type="match status" value="1"/>
</dbReference>
<evidence type="ECO:0000313" key="4">
    <source>
        <dbReference type="EMBL" id="KAF3706287.1"/>
    </source>
</evidence>
<dbReference type="GO" id="GO:0007165">
    <property type="term" value="P:signal transduction"/>
    <property type="evidence" value="ECO:0007669"/>
    <property type="project" value="InterPro"/>
</dbReference>
<feature type="compositionally biased region" description="Polar residues" evidence="2">
    <location>
        <begin position="914"/>
        <end position="928"/>
    </location>
</feature>
<dbReference type="CDD" id="cd04376">
    <property type="entry name" value="RhoGAP_ARHGAP6"/>
    <property type="match status" value="1"/>
</dbReference>
<dbReference type="Pfam" id="PF00620">
    <property type="entry name" value="RhoGAP"/>
    <property type="match status" value="1"/>
</dbReference>
<dbReference type="InterPro" id="IPR041852">
    <property type="entry name" value="ARHGAP6_RhoGAP"/>
</dbReference>
<dbReference type="InterPro" id="IPR037863">
    <property type="entry name" value="RHOGAP6/36"/>
</dbReference>
<keyword evidence="1" id="KW-0343">GTPase activation</keyword>
<feature type="compositionally biased region" description="Low complexity" evidence="2">
    <location>
        <begin position="421"/>
        <end position="442"/>
    </location>
</feature>
<dbReference type="SUPFAM" id="SSF48350">
    <property type="entry name" value="GTPase activation domain, GAP"/>
    <property type="match status" value="1"/>
</dbReference>
<feature type="compositionally biased region" description="Polar residues" evidence="2">
    <location>
        <begin position="983"/>
        <end position="1003"/>
    </location>
</feature>
<sequence>MSAAQGLLNSVFSCSSPASKAITKRRLRQTRSLDPAIIRHCGTGLDEASGVTFSAAGAVDAGASPERLAVKPALRTKIPTLKEPITPSLSSPSIPLDLSPSSNFHFDYDIVKRAKRNTAGDLPFLVRGSCAVPSGSTGALFSPRRWLQKKVQPSSSHAYVVWKSEATGKSGTRSSYICHDSPRSDCEVLSVATATSQRCKHSADHGCRSENKESIPLEPKEKSAPPQVLSFYGDDRMLRRKQSGGNTEEKVLARPDPLFAARDVHPEGRNKGDFTWSSLSGRSVRLTPVAIQSLSELERARLQEVAYNRLHQDYDLGCQITMPKDGEKRKKSLRRKLDSLAKEKSKDKVSLPLFQSFFSTTPCQLECVPQAFSIALSQVITNDRAHRQRQDSYRQDHQEHKDSSDLVSSILQFATKRPSNKELSSSNSSLSSTSETANESTSPNTPEAAPRARRRGGMSVDSITDLDDNQSRLLEALQLSLPAEPPSKKEKQRDKRLSLNPIYRQVPRVVDSCCQHIEKYGLQTVGIFRVGSSKKRVRQLREEFDRGVDVQLDEDHSVHDVAALLKEFLRDMPDPLLTKELYTAFINTTLLDPDEQRIVTQLLVYLLPACNSDTLHRLLEFLSTVADHAHVRQDKEGQEFTGNKMTSLNLATIFGPNLLHKQKSSDKEFTVQSSARAEESTAVIAVLQRMIACYQSLFMVPPDLQNEVLMSLLETDPDVVDYLLRRKASQSPDLLQPEEPFTLSERRSSSDSNKVSSGELSPYDNNSPVLSERRGEPGSPGSEQLFRVPEQYTLVGQVAGWNREPGAEVWGTKDTISEEHVNIWGTWHSTLKPALKDQAHTGSHGNMSEGSSRSSQEGLDGPHGDGRQQTTLHGAQTPTSMTECRPHPRVTRVCASPQVEKGQTRLQMNINSSVTSQLNSTQDVQQASRHGVNPNFSGDGGAATLNDARSPPPYNPHHRLACSQSSPQLNPAQRPYVQLGRPTATQSNSASTTEAQMIPQSPEWQEWQRDRWQIWELLSSDNADTLPETLV</sequence>
<evidence type="ECO:0000256" key="2">
    <source>
        <dbReference type="SAM" id="MobiDB-lite"/>
    </source>
</evidence>
<feature type="compositionally biased region" description="Basic and acidic residues" evidence="2">
    <location>
        <begin position="386"/>
        <end position="404"/>
    </location>
</feature>
<dbReference type="FunFam" id="1.10.555.10:FF:000017">
    <property type="entry name" value="Rho GTPase activating protein 6"/>
    <property type="match status" value="1"/>
</dbReference>
<dbReference type="PANTHER" id="PTHR12635:SF7">
    <property type="entry name" value="RHO GTPASE ACTIVATING PROTEIN 6-RELATED"/>
    <property type="match status" value="1"/>
</dbReference>
<gene>
    <name evidence="4" type="ORF">EXN66_Car021979</name>
</gene>
<dbReference type="Proteomes" id="UP000503349">
    <property type="component" value="Chromosome 23"/>
</dbReference>
<name>A0A6G1QUW9_CHAAH</name>
<dbReference type="GO" id="GO:0005096">
    <property type="term" value="F:GTPase activator activity"/>
    <property type="evidence" value="ECO:0007669"/>
    <property type="project" value="UniProtKB-KW"/>
</dbReference>
<feature type="region of interest" description="Disordered" evidence="2">
    <location>
        <begin position="386"/>
        <end position="405"/>
    </location>
</feature>
<feature type="compositionally biased region" description="Polar residues" evidence="2">
    <location>
        <begin position="840"/>
        <end position="857"/>
    </location>
</feature>
<dbReference type="AlphaFoldDB" id="A0A6G1QUW9"/>
<organism evidence="4 5">
    <name type="scientific">Channa argus</name>
    <name type="common">Northern snakehead</name>
    <name type="synonym">Ophicephalus argus</name>
    <dbReference type="NCBI Taxonomy" id="215402"/>
    <lineage>
        <taxon>Eukaryota</taxon>
        <taxon>Metazoa</taxon>
        <taxon>Chordata</taxon>
        <taxon>Craniata</taxon>
        <taxon>Vertebrata</taxon>
        <taxon>Euteleostomi</taxon>
        <taxon>Actinopterygii</taxon>
        <taxon>Neopterygii</taxon>
        <taxon>Teleostei</taxon>
        <taxon>Neoteleostei</taxon>
        <taxon>Acanthomorphata</taxon>
        <taxon>Anabantaria</taxon>
        <taxon>Anabantiformes</taxon>
        <taxon>Channoidei</taxon>
        <taxon>Channidae</taxon>
        <taxon>Channa</taxon>
    </lineage>
</organism>
<reference evidence="5" key="2">
    <citation type="submission" date="2019-02" db="EMBL/GenBank/DDBJ databases">
        <title>Opniocepnalus argus Var Kimnra genome.</title>
        <authorList>
            <person name="Zhou C."/>
            <person name="Xiao S."/>
        </authorList>
    </citation>
    <scope>NUCLEOTIDE SEQUENCE [LARGE SCALE GENOMIC DNA]</scope>
</reference>
<feature type="compositionally biased region" description="Polar residues" evidence="2">
    <location>
        <begin position="962"/>
        <end position="971"/>
    </location>
</feature>
<dbReference type="PROSITE" id="PS50238">
    <property type="entry name" value="RHOGAP"/>
    <property type="match status" value="1"/>
</dbReference>
<feature type="region of interest" description="Disordered" evidence="2">
    <location>
        <begin position="731"/>
        <end position="788"/>
    </location>
</feature>
<dbReference type="InterPro" id="IPR008936">
    <property type="entry name" value="Rho_GTPase_activation_prot"/>
</dbReference>
<proteinExistence type="predicted"/>
<dbReference type="PANTHER" id="PTHR12635">
    <property type="entry name" value="RHO-GTPASE-ACTIVATING PROTEIN 6 FAMILY MEMBER"/>
    <property type="match status" value="1"/>
</dbReference>
<feature type="region of interest" description="Disordered" evidence="2">
    <location>
        <begin position="202"/>
        <end position="227"/>
    </location>
</feature>
<evidence type="ECO:0000256" key="1">
    <source>
        <dbReference type="ARBA" id="ARBA00022468"/>
    </source>
</evidence>
<keyword evidence="5" id="KW-1185">Reference proteome</keyword>
<feature type="region of interest" description="Disordered" evidence="2">
    <location>
        <begin position="415"/>
        <end position="464"/>
    </location>
</feature>
<feature type="compositionally biased region" description="Polar residues" evidence="2">
    <location>
        <begin position="867"/>
        <end position="882"/>
    </location>
</feature>